<dbReference type="EMBL" id="QLYX01000002">
    <property type="protein sequence ID" value="RAY16085.1"/>
    <property type="molecule type" value="Genomic_DNA"/>
</dbReference>
<dbReference type="Pfam" id="PF14325">
    <property type="entry name" value="DUF4383"/>
    <property type="match status" value="1"/>
</dbReference>
<dbReference type="AlphaFoldDB" id="A0A365HAG4"/>
<feature type="transmembrane region" description="Helical" evidence="1">
    <location>
        <begin position="20"/>
        <end position="40"/>
    </location>
</feature>
<comment type="caution">
    <text evidence="2">The sequence shown here is derived from an EMBL/GenBank/DDBJ whole genome shotgun (WGS) entry which is preliminary data.</text>
</comment>
<evidence type="ECO:0000256" key="1">
    <source>
        <dbReference type="SAM" id="Phobius"/>
    </source>
</evidence>
<keyword evidence="1" id="KW-1133">Transmembrane helix</keyword>
<proteinExistence type="predicted"/>
<protein>
    <submittedName>
        <fullName evidence="2">DUF4383 domain-containing protein</fullName>
    </submittedName>
</protein>
<keyword evidence="1" id="KW-0472">Membrane</keyword>
<keyword evidence="3" id="KW-1185">Reference proteome</keyword>
<sequence length="158" mass="16544">MSHTSAQTTSTRVKSALQKAALTLGAIFLLLGILGFIPGITTNYDAMKFAGHTSDAKLFGLFQVSVLHNIIHLLLGVAGLAMAKTSSLAKAFLIGGGVISLIMWLYGLFVGPTSGANFVPFNAADNWLHLVLGVVMIGLGALLGRQHTPARTSRGRAV</sequence>
<keyword evidence="1" id="KW-0812">Transmembrane</keyword>
<feature type="transmembrane region" description="Helical" evidence="1">
    <location>
        <begin position="60"/>
        <end position="81"/>
    </location>
</feature>
<accession>A0A365HAG4</accession>
<gene>
    <name evidence="2" type="ORF">DPM19_03895</name>
</gene>
<dbReference type="OrthoDB" id="572373at2"/>
<dbReference type="Proteomes" id="UP000251891">
    <property type="component" value="Unassembled WGS sequence"/>
</dbReference>
<evidence type="ECO:0000313" key="3">
    <source>
        <dbReference type="Proteomes" id="UP000251891"/>
    </source>
</evidence>
<dbReference type="RefSeq" id="WP_111863427.1">
    <property type="nucleotide sequence ID" value="NZ_QLYX01000002.1"/>
</dbReference>
<feature type="transmembrane region" description="Helical" evidence="1">
    <location>
        <begin position="127"/>
        <end position="144"/>
    </location>
</feature>
<feature type="transmembrane region" description="Helical" evidence="1">
    <location>
        <begin position="88"/>
        <end position="107"/>
    </location>
</feature>
<organism evidence="2 3">
    <name type="scientific">Actinomadura craniellae</name>
    <dbReference type="NCBI Taxonomy" id="2231787"/>
    <lineage>
        <taxon>Bacteria</taxon>
        <taxon>Bacillati</taxon>
        <taxon>Actinomycetota</taxon>
        <taxon>Actinomycetes</taxon>
        <taxon>Streptosporangiales</taxon>
        <taxon>Thermomonosporaceae</taxon>
        <taxon>Actinomadura</taxon>
    </lineage>
</organism>
<reference evidence="2 3" key="1">
    <citation type="submission" date="2018-06" db="EMBL/GenBank/DDBJ databases">
        <title>Actinomadura craniellae sp. nov. isolated from marine sponge Craniella sp.</title>
        <authorList>
            <person name="Li L."/>
            <person name="Xu Q.H."/>
            <person name="Lin H.W."/>
            <person name="Lu Y.H."/>
        </authorList>
    </citation>
    <scope>NUCLEOTIDE SEQUENCE [LARGE SCALE GENOMIC DNA]</scope>
    <source>
        <strain evidence="2 3">LHW63021</strain>
    </source>
</reference>
<evidence type="ECO:0000313" key="2">
    <source>
        <dbReference type="EMBL" id="RAY16085.1"/>
    </source>
</evidence>
<name>A0A365HAG4_9ACTN</name>